<keyword evidence="2" id="KW-0540">Nuclease</keyword>
<dbReference type="Gene3D" id="3.60.10.10">
    <property type="entry name" value="Endonuclease/exonuclease/phosphatase"/>
    <property type="match status" value="1"/>
</dbReference>
<keyword evidence="2" id="KW-0378">Hydrolase</keyword>
<keyword evidence="3" id="KW-1185">Reference proteome</keyword>
<dbReference type="Pfam" id="PF03372">
    <property type="entry name" value="Exo_endo_phos"/>
    <property type="match status" value="1"/>
</dbReference>
<proteinExistence type="predicted"/>
<reference evidence="2" key="1">
    <citation type="submission" date="2021-06" db="EMBL/GenBank/DDBJ databases">
        <title>44 bacteria genomes isolated from Dapeng, Shenzhen.</title>
        <authorList>
            <person name="Zheng W."/>
            <person name="Yu S."/>
            <person name="Huang Y."/>
        </authorList>
    </citation>
    <scope>NUCLEOTIDE SEQUENCE</scope>
    <source>
        <strain evidence="2">DP5N28-2</strain>
    </source>
</reference>
<dbReference type="RefSeq" id="WP_222580030.1">
    <property type="nucleotide sequence ID" value="NZ_JAHVHU010000009.1"/>
</dbReference>
<dbReference type="CDD" id="cd09083">
    <property type="entry name" value="EEP-1"/>
    <property type="match status" value="1"/>
</dbReference>
<dbReference type="PANTHER" id="PTHR12121">
    <property type="entry name" value="CARBON CATABOLITE REPRESSOR PROTEIN 4"/>
    <property type="match status" value="1"/>
</dbReference>
<evidence type="ECO:0000313" key="2">
    <source>
        <dbReference type="EMBL" id="MBY5958490.1"/>
    </source>
</evidence>
<comment type="caution">
    <text evidence="2">The sequence shown here is derived from an EMBL/GenBank/DDBJ whole genome shotgun (WGS) entry which is preliminary data.</text>
</comment>
<dbReference type="AlphaFoldDB" id="A0A953HU56"/>
<dbReference type="GO" id="GO:0000175">
    <property type="term" value="F:3'-5'-RNA exonuclease activity"/>
    <property type="evidence" value="ECO:0007669"/>
    <property type="project" value="TreeGrafter"/>
</dbReference>
<dbReference type="Proteomes" id="UP000753961">
    <property type="component" value="Unassembled WGS sequence"/>
</dbReference>
<dbReference type="InterPro" id="IPR005135">
    <property type="entry name" value="Endo/exonuclease/phosphatase"/>
</dbReference>
<accession>A0A953HU56</accession>
<dbReference type="EMBL" id="JAHVHU010000009">
    <property type="protein sequence ID" value="MBY5958490.1"/>
    <property type="molecule type" value="Genomic_DNA"/>
</dbReference>
<dbReference type="InterPro" id="IPR036691">
    <property type="entry name" value="Endo/exonu/phosph_ase_sf"/>
</dbReference>
<dbReference type="GO" id="GO:0004519">
    <property type="term" value="F:endonuclease activity"/>
    <property type="evidence" value="ECO:0007669"/>
    <property type="project" value="UniProtKB-KW"/>
</dbReference>
<protein>
    <submittedName>
        <fullName evidence="2">Endonuclease/exonuclease/phosphatase family protein</fullName>
    </submittedName>
</protein>
<sequence>MNKLIFILVFISTSVFHMDAKAQNTKNAQALELGAMSFNVRNSNASIKDGINGWPNRKDWVRDMFHYYRPGIIGMQEVLHDQLIELQEMLPEYGYIGVGRNDAKTEGEYSPVFYNQAQYELLQSATFWLSETPTKPSISWGAATYRIVTWGKFRDKTTDKTFFIFNTHFDNREIARNKSADLMVERVHEIAEELPAVVMGDFNSNPKTQAYLNLTDETEKKKVFYDAVRYAKNSYGPAGTFHGFGSVPFDKRERIDFIFTTTKARVSQYLNISEQRGEVFISDHNPIMAQIRF</sequence>
<dbReference type="InterPro" id="IPR050410">
    <property type="entry name" value="CCR4/nocturin_mRNA_transcr"/>
</dbReference>
<feature type="domain" description="Endonuclease/exonuclease/phosphatase" evidence="1">
    <location>
        <begin position="36"/>
        <end position="284"/>
    </location>
</feature>
<evidence type="ECO:0000313" key="3">
    <source>
        <dbReference type="Proteomes" id="UP000753961"/>
    </source>
</evidence>
<name>A0A953HU56_9BACT</name>
<evidence type="ECO:0000259" key="1">
    <source>
        <dbReference type="Pfam" id="PF03372"/>
    </source>
</evidence>
<gene>
    <name evidence="2" type="ORF">KUV50_10125</name>
</gene>
<dbReference type="PANTHER" id="PTHR12121:SF36">
    <property type="entry name" value="ENDONUCLEASE_EXONUCLEASE_PHOSPHATASE DOMAIN-CONTAINING PROTEIN"/>
    <property type="match status" value="1"/>
</dbReference>
<organism evidence="2 3">
    <name type="scientific">Membranihabitans marinus</name>
    <dbReference type="NCBI Taxonomy" id="1227546"/>
    <lineage>
        <taxon>Bacteria</taxon>
        <taxon>Pseudomonadati</taxon>
        <taxon>Bacteroidota</taxon>
        <taxon>Saprospiria</taxon>
        <taxon>Saprospirales</taxon>
        <taxon>Saprospiraceae</taxon>
        <taxon>Membranihabitans</taxon>
    </lineage>
</organism>
<keyword evidence="2" id="KW-0255">Endonuclease</keyword>
<dbReference type="SUPFAM" id="SSF56219">
    <property type="entry name" value="DNase I-like"/>
    <property type="match status" value="1"/>
</dbReference>